<reference evidence="1 2" key="1">
    <citation type="submission" date="2014-04" db="EMBL/GenBank/DDBJ databases">
        <authorList>
            <consortium name="DOE Joint Genome Institute"/>
            <person name="Kuo A."/>
            <person name="Kohler A."/>
            <person name="Costa M.D."/>
            <person name="Nagy L.G."/>
            <person name="Floudas D."/>
            <person name="Copeland A."/>
            <person name="Barry K.W."/>
            <person name="Cichocki N."/>
            <person name="Veneault-Fourrey C."/>
            <person name="LaButti K."/>
            <person name="Lindquist E.A."/>
            <person name="Lipzen A."/>
            <person name="Lundell T."/>
            <person name="Morin E."/>
            <person name="Murat C."/>
            <person name="Sun H."/>
            <person name="Tunlid A."/>
            <person name="Henrissat B."/>
            <person name="Grigoriev I.V."/>
            <person name="Hibbett D.S."/>
            <person name="Martin F."/>
            <person name="Nordberg H.P."/>
            <person name="Cantor M.N."/>
            <person name="Hua S.X."/>
        </authorList>
    </citation>
    <scope>NUCLEOTIDE SEQUENCE [LARGE SCALE GENOMIC DNA]</scope>
    <source>
        <strain evidence="1 2">441</strain>
    </source>
</reference>
<sequence length="51" mass="5653">MGLNIPDDMQTSVHTRPFLQDDINPSPLKTLPHAQNGSQPAIVLHVFCFPL</sequence>
<gene>
    <name evidence="1" type="ORF">PISMIDRAFT_689245</name>
</gene>
<organism evidence="1 2">
    <name type="scientific">Pisolithus microcarpus 441</name>
    <dbReference type="NCBI Taxonomy" id="765257"/>
    <lineage>
        <taxon>Eukaryota</taxon>
        <taxon>Fungi</taxon>
        <taxon>Dikarya</taxon>
        <taxon>Basidiomycota</taxon>
        <taxon>Agaricomycotina</taxon>
        <taxon>Agaricomycetes</taxon>
        <taxon>Agaricomycetidae</taxon>
        <taxon>Boletales</taxon>
        <taxon>Sclerodermatineae</taxon>
        <taxon>Pisolithaceae</taxon>
        <taxon>Pisolithus</taxon>
    </lineage>
</organism>
<keyword evidence="2" id="KW-1185">Reference proteome</keyword>
<dbReference type="AlphaFoldDB" id="A0A0C9YQW9"/>
<protein>
    <submittedName>
        <fullName evidence="1">Uncharacterized protein</fullName>
    </submittedName>
</protein>
<evidence type="ECO:0000313" key="2">
    <source>
        <dbReference type="Proteomes" id="UP000054018"/>
    </source>
</evidence>
<name>A0A0C9YQW9_9AGAM</name>
<accession>A0A0C9YQW9</accession>
<proteinExistence type="predicted"/>
<dbReference type="EMBL" id="KN834051">
    <property type="protein sequence ID" value="KIK12762.1"/>
    <property type="molecule type" value="Genomic_DNA"/>
</dbReference>
<evidence type="ECO:0000313" key="1">
    <source>
        <dbReference type="EMBL" id="KIK12762.1"/>
    </source>
</evidence>
<dbReference type="HOGENOM" id="CLU_3107289_0_0_1"/>
<dbReference type="Proteomes" id="UP000054018">
    <property type="component" value="Unassembled WGS sequence"/>
</dbReference>
<reference evidence="2" key="2">
    <citation type="submission" date="2015-01" db="EMBL/GenBank/DDBJ databases">
        <title>Evolutionary Origins and Diversification of the Mycorrhizal Mutualists.</title>
        <authorList>
            <consortium name="DOE Joint Genome Institute"/>
            <consortium name="Mycorrhizal Genomics Consortium"/>
            <person name="Kohler A."/>
            <person name="Kuo A."/>
            <person name="Nagy L.G."/>
            <person name="Floudas D."/>
            <person name="Copeland A."/>
            <person name="Barry K.W."/>
            <person name="Cichocki N."/>
            <person name="Veneault-Fourrey C."/>
            <person name="LaButti K."/>
            <person name="Lindquist E.A."/>
            <person name="Lipzen A."/>
            <person name="Lundell T."/>
            <person name="Morin E."/>
            <person name="Murat C."/>
            <person name="Riley R."/>
            <person name="Ohm R."/>
            <person name="Sun H."/>
            <person name="Tunlid A."/>
            <person name="Henrissat B."/>
            <person name="Grigoriev I.V."/>
            <person name="Hibbett D.S."/>
            <person name="Martin F."/>
        </authorList>
    </citation>
    <scope>NUCLEOTIDE SEQUENCE [LARGE SCALE GENOMIC DNA]</scope>
    <source>
        <strain evidence="2">441</strain>
    </source>
</reference>